<feature type="compositionally biased region" description="Polar residues" evidence="4">
    <location>
        <begin position="387"/>
        <end position="403"/>
    </location>
</feature>
<evidence type="ECO:0000313" key="7">
    <source>
        <dbReference type="EMBL" id="KAG0576056.1"/>
    </source>
</evidence>
<keyword evidence="8" id="KW-1185">Reference proteome</keyword>
<comment type="subcellular location">
    <subcellularLocation>
        <location evidence="1">Nucleus</location>
    </subcellularLocation>
</comment>
<name>A0A8T0HYV5_CERPU</name>
<evidence type="ECO:0000313" key="8">
    <source>
        <dbReference type="Proteomes" id="UP000822688"/>
    </source>
</evidence>
<dbReference type="Gene3D" id="1.10.10.580">
    <property type="entry name" value="Structural maintenance of chromosome 1. Chain E"/>
    <property type="match status" value="1"/>
</dbReference>
<dbReference type="Pfam" id="PF04825">
    <property type="entry name" value="Rad21_Rec8_N"/>
    <property type="match status" value="1"/>
</dbReference>
<feature type="domain" description="Rad21/Rec8-like protein C-terminal eukaryotic" evidence="5">
    <location>
        <begin position="632"/>
        <end position="674"/>
    </location>
</feature>
<feature type="compositionally biased region" description="Polar residues" evidence="4">
    <location>
        <begin position="497"/>
        <end position="515"/>
    </location>
</feature>
<dbReference type="Proteomes" id="UP000822688">
    <property type="component" value="Chromosome 5"/>
</dbReference>
<feature type="region of interest" description="Disordered" evidence="4">
    <location>
        <begin position="495"/>
        <end position="557"/>
    </location>
</feature>
<evidence type="ECO:0000259" key="5">
    <source>
        <dbReference type="Pfam" id="PF04824"/>
    </source>
</evidence>
<dbReference type="PANTHER" id="PTHR12585:SF64">
    <property type="entry name" value="SISTER CHROMATID COHESION 1 PROTEIN 1"/>
    <property type="match status" value="1"/>
</dbReference>
<dbReference type="InterPro" id="IPR039781">
    <property type="entry name" value="Rad21/Rec8-like"/>
</dbReference>
<evidence type="ECO:0000256" key="4">
    <source>
        <dbReference type="SAM" id="MobiDB-lite"/>
    </source>
</evidence>
<evidence type="ECO:0000256" key="1">
    <source>
        <dbReference type="ARBA" id="ARBA00004123"/>
    </source>
</evidence>
<comment type="similarity">
    <text evidence="2">Belongs to the rad21 family.</text>
</comment>
<dbReference type="GO" id="GO:0008278">
    <property type="term" value="C:cohesin complex"/>
    <property type="evidence" value="ECO:0007669"/>
    <property type="project" value="InterPro"/>
</dbReference>
<dbReference type="SUPFAM" id="SSF46785">
    <property type="entry name" value="Winged helix' DNA-binding domain"/>
    <property type="match status" value="1"/>
</dbReference>
<keyword evidence="3" id="KW-0539">Nucleus</keyword>
<dbReference type="GO" id="GO:0051754">
    <property type="term" value="P:meiotic sister chromatid cohesion, centromeric"/>
    <property type="evidence" value="ECO:0007669"/>
    <property type="project" value="TreeGrafter"/>
</dbReference>
<gene>
    <name evidence="7" type="ORF">KC19_5G051700</name>
</gene>
<dbReference type="Pfam" id="PF04824">
    <property type="entry name" value="Rad21_Rec8"/>
    <property type="match status" value="1"/>
</dbReference>
<dbReference type="EMBL" id="CM026425">
    <property type="protein sequence ID" value="KAG0576056.1"/>
    <property type="molecule type" value="Genomic_DNA"/>
</dbReference>
<dbReference type="PANTHER" id="PTHR12585">
    <property type="entry name" value="SCC1 / RAD21 FAMILY MEMBER"/>
    <property type="match status" value="1"/>
</dbReference>
<dbReference type="GO" id="GO:0003682">
    <property type="term" value="F:chromatin binding"/>
    <property type="evidence" value="ECO:0007669"/>
    <property type="project" value="TreeGrafter"/>
</dbReference>
<reference evidence="7" key="1">
    <citation type="submission" date="2020-06" db="EMBL/GenBank/DDBJ databases">
        <title>WGS assembly of Ceratodon purpureus strain R40.</title>
        <authorList>
            <person name="Carey S.B."/>
            <person name="Jenkins J."/>
            <person name="Shu S."/>
            <person name="Lovell J.T."/>
            <person name="Sreedasyam A."/>
            <person name="Maumus F."/>
            <person name="Tiley G.P."/>
            <person name="Fernandez-Pozo N."/>
            <person name="Barry K."/>
            <person name="Chen C."/>
            <person name="Wang M."/>
            <person name="Lipzen A."/>
            <person name="Daum C."/>
            <person name="Saski C.A."/>
            <person name="Payton A.C."/>
            <person name="Mcbreen J.C."/>
            <person name="Conrad R.E."/>
            <person name="Kollar L.M."/>
            <person name="Olsson S."/>
            <person name="Huttunen S."/>
            <person name="Landis J.B."/>
            <person name="Wickett N.J."/>
            <person name="Johnson M.G."/>
            <person name="Rensing S.A."/>
            <person name="Grimwood J."/>
            <person name="Schmutz J."/>
            <person name="Mcdaniel S.F."/>
        </authorList>
    </citation>
    <scope>NUCLEOTIDE SEQUENCE</scope>
    <source>
        <strain evidence="7">R40</strain>
    </source>
</reference>
<feature type="region of interest" description="Disordered" evidence="4">
    <location>
        <begin position="382"/>
        <end position="456"/>
    </location>
</feature>
<sequence length="676" mass="74921">MFYSHQLLSKKHPMGQIWIAATVRLSINRKKAAKINIEQICQQILNPPVPLALRLSGILMGGIVHIYDRKVRFLYEDMNAFLMKINVDATRRDVDRTTLPKRKFRAKYENITMASDGFHVSENIERPMRQSSIPLQDGENTLEETFFVFPGNDNGENFEDNTSPRDQFQAAVEDITLQDNAPYSGGWRNSGSAISADSILGPMDDFLPEFQLPGQMTTPNFSPAEHCVPDPIIPDNIPPDLSGALHTIFEDQLPEPETNTNNVILAEAISRSQLRRETVSAQRSLRKKKARVLMYDDDTTEISKKMFTAWLEDRSDIVGGRFVRQVEKINKQRVAAVQQNWGLPSVCVSLNVKHRPGPTWAPPLQEMWRLATSTPTRWKKRARFGDTATSPPSSGSKQINSPIETGPPQVTDIPGEKDILIGGDPNLETDLPSGADFPMETDLRTDPEDLLQSPPQSLGSVEKLRAALQTPNTGSHEDTFGNKFSLRTPALFAPLNTGGSSKRSMSASHGGSLSYDSEGEPPTSGKSKRSRHSSVKGVGRSMSPISGELPEMNFPTRRASDKSDMIDYFASGDFQAAILTQSQLLEDTSASTQKLMPADSINTTTIVLAKLLREHFDKLKIADISEASIFNLTSRLDKTQAARMFYQICVLASNESITVKQAEAYGDIILKRGVTL</sequence>
<protein>
    <submittedName>
        <fullName evidence="7">Uncharacterized protein</fullName>
    </submittedName>
</protein>
<evidence type="ECO:0000259" key="6">
    <source>
        <dbReference type="Pfam" id="PF04825"/>
    </source>
</evidence>
<feature type="domain" description="Rad21/Rec8-like protein N-terminal" evidence="6">
    <location>
        <begin position="1"/>
        <end position="101"/>
    </location>
</feature>
<evidence type="ECO:0000256" key="3">
    <source>
        <dbReference type="ARBA" id="ARBA00023242"/>
    </source>
</evidence>
<dbReference type="InterPro" id="IPR006909">
    <property type="entry name" value="Rad21/Rec8_C_eu"/>
</dbReference>
<accession>A0A8T0HYV5</accession>
<dbReference type="InterPro" id="IPR023093">
    <property type="entry name" value="ScpA-like_C"/>
</dbReference>
<evidence type="ECO:0000256" key="2">
    <source>
        <dbReference type="ARBA" id="ARBA00009870"/>
    </source>
</evidence>
<dbReference type="InterPro" id="IPR036390">
    <property type="entry name" value="WH_DNA-bd_sf"/>
</dbReference>
<proteinExistence type="inferred from homology"/>
<dbReference type="InterPro" id="IPR006910">
    <property type="entry name" value="Rad21_Rec8_N"/>
</dbReference>
<comment type="caution">
    <text evidence="7">The sequence shown here is derived from an EMBL/GenBank/DDBJ whole genome shotgun (WGS) entry which is preliminary data.</text>
</comment>
<organism evidence="7 8">
    <name type="scientific">Ceratodon purpureus</name>
    <name type="common">Fire moss</name>
    <name type="synonym">Dicranum purpureum</name>
    <dbReference type="NCBI Taxonomy" id="3225"/>
    <lineage>
        <taxon>Eukaryota</taxon>
        <taxon>Viridiplantae</taxon>
        <taxon>Streptophyta</taxon>
        <taxon>Embryophyta</taxon>
        <taxon>Bryophyta</taxon>
        <taxon>Bryophytina</taxon>
        <taxon>Bryopsida</taxon>
        <taxon>Dicranidae</taxon>
        <taxon>Pseudoditrichales</taxon>
        <taxon>Ditrichaceae</taxon>
        <taxon>Ceratodon</taxon>
    </lineage>
</organism>
<dbReference type="AlphaFoldDB" id="A0A8T0HYV5"/>
<dbReference type="GO" id="GO:0005634">
    <property type="term" value="C:nucleus"/>
    <property type="evidence" value="ECO:0007669"/>
    <property type="project" value="UniProtKB-SubCell"/>
</dbReference>